<dbReference type="GO" id="GO:0005778">
    <property type="term" value="C:peroxisomal membrane"/>
    <property type="evidence" value="ECO:0007669"/>
    <property type="project" value="TreeGrafter"/>
</dbReference>
<evidence type="ECO:0000256" key="1">
    <source>
        <dbReference type="SAM" id="MobiDB-lite"/>
    </source>
</evidence>
<organism evidence="2 3">
    <name type="scientific">Wolfiporia cocos (strain MD-104)</name>
    <name type="common">Brown rot fungus</name>
    <dbReference type="NCBI Taxonomy" id="742152"/>
    <lineage>
        <taxon>Eukaryota</taxon>
        <taxon>Fungi</taxon>
        <taxon>Dikarya</taxon>
        <taxon>Basidiomycota</taxon>
        <taxon>Agaricomycotina</taxon>
        <taxon>Agaricomycetes</taxon>
        <taxon>Polyporales</taxon>
        <taxon>Phaeolaceae</taxon>
        <taxon>Wolfiporia</taxon>
    </lineage>
</organism>
<feature type="compositionally biased region" description="Low complexity" evidence="1">
    <location>
        <begin position="310"/>
        <end position="319"/>
    </location>
</feature>
<reference evidence="2 3" key="1">
    <citation type="journal article" date="2012" name="Science">
        <title>The Paleozoic origin of enzymatic lignin decomposition reconstructed from 31 fungal genomes.</title>
        <authorList>
            <person name="Floudas D."/>
            <person name="Binder M."/>
            <person name="Riley R."/>
            <person name="Barry K."/>
            <person name="Blanchette R.A."/>
            <person name="Henrissat B."/>
            <person name="Martinez A.T."/>
            <person name="Otillar R."/>
            <person name="Spatafora J.W."/>
            <person name="Yadav J.S."/>
            <person name="Aerts A."/>
            <person name="Benoit I."/>
            <person name="Boyd A."/>
            <person name="Carlson A."/>
            <person name="Copeland A."/>
            <person name="Coutinho P.M."/>
            <person name="de Vries R.P."/>
            <person name="Ferreira P."/>
            <person name="Findley K."/>
            <person name="Foster B."/>
            <person name="Gaskell J."/>
            <person name="Glotzer D."/>
            <person name="Gorecki P."/>
            <person name="Heitman J."/>
            <person name="Hesse C."/>
            <person name="Hori C."/>
            <person name="Igarashi K."/>
            <person name="Jurgens J.A."/>
            <person name="Kallen N."/>
            <person name="Kersten P."/>
            <person name="Kohler A."/>
            <person name="Kuees U."/>
            <person name="Kumar T.K.A."/>
            <person name="Kuo A."/>
            <person name="LaButti K."/>
            <person name="Larrondo L.F."/>
            <person name="Lindquist E."/>
            <person name="Ling A."/>
            <person name="Lombard V."/>
            <person name="Lucas S."/>
            <person name="Lundell T."/>
            <person name="Martin R."/>
            <person name="McLaughlin D.J."/>
            <person name="Morgenstern I."/>
            <person name="Morin E."/>
            <person name="Murat C."/>
            <person name="Nagy L.G."/>
            <person name="Nolan M."/>
            <person name="Ohm R.A."/>
            <person name="Patyshakuliyeva A."/>
            <person name="Rokas A."/>
            <person name="Ruiz-Duenas F.J."/>
            <person name="Sabat G."/>
            <person name="Salamov A."/>
            <person name="Samejima M."/>
            <person name="Schmutz J."/>
            <person name="Slot J.C."/>
            <person name="St John F."/>
            <person name="Stenlid J."/>
            <person name="Sun H."/>
            <person name="Sun S."/>
            <person name="Syed K."/>
            <person name="Tsang A."/>
            <person name="Wiebenga A."/>
            <person name="Young D."/>
            <person name="Pisabarro A."/>
            <person name="Eastwood D.C."/>
            <person name="Martin F."/>
            <person name="Cullen D."/>
            <person name="Grigoriev I.V."/>
            <person name="Hibbett D.S."/>
        </authorList>
    </citation>
    <scope>NUCLEOTIDE SEQUENCE [LARGE SCALE GENOMIC DNA]</scope>
    <source>
        <strain evidence="2 3">MD-104</strain>
    </source>
</reference>
<feature type="compositionally biased region" description="Basic and acidic residues" evidence="1">
    <location>
        <begin position="63"/>
        <end position="80"/>
    </location>
</feature>
<keyword evidence="3" id="KW-1185">Reference proteome</keyword>
<feature type="compositionally biased region" description="Acidic residues" evidence="1">
    <location>
        <begin position="10"/>
        <end position="21"/>
    </location>
</feature>
<dbReference type="AlphaFoldDB" id="A0A2H3J655"/>
<gene>
    <name evidence="2" type="ORF">WOLCODRAFT_140737</name>
</gene>
<dbReference type="EMBL" id="KB467909">
    <property type="protein sequence ID" value="PCH37145.1"/>
    <property type="molecule type" value="Genomic_DNA"/>
</dbReference>
<dbReference type="OrthoDB" id="21292at2759"/>
<feature type="compositionally biased region" description="Low complexity" evidence="1">
    <location>
        <begin position="25"/>
        <end position="41"/>
    </location>
</feature>
<dbReference type="GO" id="GO:0045046">
    <property type="term" value="P:protein import into peroxisome membrane"/>
    <property type="evidence" value="ECO:0007669"/>
    <property type="project" value="TreeGrafter"/>
</dbReference>
<dbReference type="InterPro" id="IPR038322">
    <property type="entry name" value="Pex19_C_sf"/>
</dbReference>
<dbReference type="InterPro" id="IPR006708">
    <property type="entry name" value="Pex19"/>
</dbReference>
<evidence type="ECO:0000313" key="3">
    <source>
        <dbReference type="Proteomes" id="UP000218811"/>
    </source>
</evidence>
<proteinExistence type="predicted"/>
<name>A0A2H3J655_WOLCO</name>
<feature type="region of interest" description="Disordered" evidence="1">
    <location>
        <begin position="128"/>
        <end position="161"/>
    </location>
</feature>
<dbReference type="Proteomes" id="UP000218811">
    <property type="component" value="Unassembled WGS sequence"/>
</dbReference>
<protein>
    <submittedName>
        <fullName evidence="2">Pex19-domain-containing protein</fullName>
    </submittedName>
</protein>
<dbReference type="PANTHER" id="PTHR12774:SF2">
    <property type="entry name" value="PEROXISOMAL BIOGENESIS FACTOR 19"/>
    <property type="match status" value="1"/>
</dbReference>
<dbReference type="Pfam" id="PF04614">
    <property type="entry name" value="Pex19"/>
    <property type="match status" value="1"/>
</dbReference>
<feature type="compositionally biased region" description="Polar residues" evidence="1">
    <location>
        <begin position="42"/>
        <end position="58"/>
    </location>
</feature>
<feature type="compositionally biased region" description="Basic and acidic residues" evidence="1">
    <location>
        <begin position="135"/>
        <end position="156"/>
    </location>
</feature>
<dbReference type="GO" id="GO:0033328">
    <property type="term" value="F:peroxisome membrane targeting sequence binding"/>
    <property type="evidence" value="ECO:0007669"/>
    <property type="project" value="TreeGrafter"/>
</dbReference>
<dbReference type="OMA" id="YEPMKEM"/>
<evidence type="ECO:0000313" key="2">
    <source>
        <dbReference type="EMBL" id="PCH37145.1"/>
    </source>
</evidence>
<accession>A0A2H3J655</accession>
<dbReference type="STRING" id="742152.A0A2H3J655"/>
<dbReference type="Gene3D" id="1.20.120.900">
    <property type="entry name" value="Pex19, mPTS binding domain"/>
    <property type="match status" value="1"/>
</dbReference>
<feature type="region of interest" description="Disordered" evidence="1">
    <location>
        <begin position="305"/>
        <end position="328"/>
    </location>
</feature>
<sequence>MSTSQKAIVDEDDLDDLDDVLEQFSAPPAQKQAPAAGSSSGNKPISATKPGSTGPHNMNSDDDFTRELTRGMEALMREIAGEAGLGPDGVKSTSEGGAQTEEDIEREKAFKAAWEKMLIDGMNDALDPDDLAGDLADKGKTKDGIPREQRDIRAPGEDAFQASIRRTVEKLKESEASHKTEGPESMADIMAQLSEGLGDLGGGESEEELQKLLEGMMTQLMSKEILYEPLKELHDKFPAYLKDNADKISADDKKRYDSQYTVVGKIITIFEDPTYSDENTEKGTQIVTLMSEMQGYGSPPAEIMGPMPPGLDLGPDGMPKVPDGCTVM</sequence>
<feature type="region of interest" description="Disordered" evidence="1">
    <location>
        <begin position="1"/>
        <end position="105"/>
    </location>
</feature>
<dbReference type="PANTHER" id="PTHR12774">
    <property type="entry name" value="PEROXISOMAL BIOGENESIS FACTOR 19"/>
    <property type="match status" value="1"/>
</dbReference>